<dbReference type="EMBL" id="JACHGI010000027">
    <property type="protein sequence ID" value="MBB6470316.1"/>
    <property type="molecule type" value="Genomic_DNA"/>
</dbReference>
<feature type="region of interest" description="Disordered" evidence="1">
    <location>
        <begin position="1"/>
        <end position="39"/>
    </location>
</feature>
<name>A0A8E2BF00_9HYPH</name>
<evidence type="ECO:0000256" key="1">
    <source>
        <dbReference type="SAM" id="MobiDB-lite"/>
    </source>
</evidence>
<gene>
    <name evidence="2" type="ORF">HNQ96_006213</name>
</gene>
<proteinExistence type="predicted"/>
<organism evidence="2 3">
    <name type="scientific">Aminobacter carboxidus</name>
    <dbReference type="NCBI Taxonomy" id="376165"/>
    <lineage>
        <taxon>Bacteria</taxon>
        <taxon>Pseudomonadati</taxon>
        <taxon>Pseudomonadota</taxon>
        <taxon>Alphaproteobacteria</taxon>
        <taxon>Hyphomicrobiales</taxon>
        <taxon>Phyllobacteriaceae</taxon>
        <taxon>Aminobacter</taxon>
    </lineage>
</organism>
<evidence type="ECO:0000313" key="3">
    <source>
        <dbReference type="Proteomes" id="UP000532373"/>
    </source>
</evidence>
<reference evidence="2 3" key="1">
    <citation type="submission" date="2020-08" db="EMBL/GenBank/DDBJ databases">
        <title>Genomic Encyclopedia of Type Strains, Phase IV (KMG-IV): sequencing the most valuable type-strain genomes for metagenomic binning, comparative biology and taxonomic classification.</title>
        <authorList>
            <person name="Goeker M."/>
        </authorList>
    </citation>
    <scope>NUCLEOTIDE SEQUENCE [LARGE SCALE GENOMIC DNA]</scope>
    <source>
        <strain evidence="2 3">DSM 17454</strain>
    </source>
</reference>
<protein>
    <submittedName>
        <fullName evidence="2">Uncharacterized protein</fullName>
    </submittedName>
</protein>
<dbReference type="Proteomes" id="UP000532373">
    <property type="component" value="Unassembled WGS sequence"/>
</dbReference>
<dbReference type="AlphaFoldDB" id="A0A8E2BF00"/>
<accession>A0A8E2BF00</accession>
<evidence type="ECO:0000313" key="2">
    <source>
        <dbReference type="EMBL" id="MBB6470316.1"/>
    </source>
</evidence>
<sequence>MSTKPKENSTPHSSKGARPSYLISQEKRQDMPRKPVQKSDPVGLVAVNVDAFDGHDGHIYGLFGMIDGDDNMVEYVISKAAAEMIIQSAQAFIDIVDGKRPMPTARSQLS</sequence>
<comment type="caution">
    <text evidence="2">The sequence shown here is derived from an EMBL/GenBank/DDBJ whole genome shotgun (WGS) entry which is preliminary data.</text>
</comment>